<evidence type="ECO:0000259" key="2">
    <source>
        <dbReference type="Pfam" id="PF03959"/>
    </source>
</evidence>
<protein>
    <submittedName>
        <fullName evidence="3">Alpha/beta-hydrolase</fullName>
    </submittedName>
</protein>
<gene>
    <name evidence="3" type="ORF">NA56DRAFT_616195</name>
</gene>
<sequence length="213" mass="23267">MRRILCLHGSGSSGEILKRQIANICSHLPATYTFDFIDAPIECDPAPDLRNFYPGPYFQFFDQYSDTAMQEAIKIVEEVVDEDGPYDGVVGFSQGAAVAAAYIARQQLHGFFEDAPFKMAVFLCTALIPPDIATGSNMADIMGTLGQVDIPTLHIIGRKDLCKAQSLELVKLCKRDSAQVLLNDGGHDIPRDVESTRTIALAMERAMHVALSG</sequence>
<proteinExistence type="predicted"/>
<dbReference type="GO" id="GO:0019748">
    <property type="term" value="P:secondary metabolic process"/>
    <property type="evidence" value="ECO:0007669"/>
    <property type="project" value="TreeGrafter"/>
</dbReference>
<dbReference type="PANTHER" id="PTHR48070">
    <property type="entry name" value="ESTERASE OVCA2"/>
    <property type="match status" value="1"/>
</dbReference>
<organism evidence="3 4">
    <name type="scientific">Hyaloscypha hepaticicola</name>
    <dbReference type="NCBI Taxonomy" id="2082293"/>
    <lineage>
        <taxon>Eukaryota</taxon>
        <taxon>Fungi</taxon>
        <taxon>Dikarya</taxon>
        <taxon>Ascomycota</taxon>
        <taxon>Pezizomycotina</taxon>
        <taxon>Leotiomycetes</taxon>
        <taxon>Helotiales</taxon>
        <taxon>Hyaloscyphaceae</taxon>
        <taxon>Hyaloscypha</taxon>
    </lineage>
</organism>
<dbReference type="Gene3D" id="3.40.50.1820">
    <property type="entry name" value="alpha/beta hydrolase"/>
    <property type="match status" value="1"/>
</dbReference>
<dbReference type="Pfam" id="PF03959">
    <property type="entry name" value="FSH1"/>
    <property type="match status" value="1"/>
</dbReference>
<dbReference type="SUPFAM" id="SSF53474">
    <property type="entry name" value="alpha/beta-Hydrolases"/>
    <property type="match status" value="1"/>
</dbReference>
<dbReference type="GO" id="GO:0016787">
    <property type="term" value="F:hydrolase activity"/>
    <property type="evidence" value="ECO:0007669"/>
    <property type="project" value="UniProtKB-KW"/>
</dbReference>
<dbReference type="Proteomes" id="UP000235672">
    <property type="component" value="Unassembled WGS sequence"/>
</dbReference>
<dbReference type="GO" id="GO:0005634">
    <property type="term" value="C:nucleus"/>
    <property type="evidence" value="ECO:0007669"/>
    <property type="project" value="TreeGrafter"/>
</dbReference>
<evidence type="ECO:0000313" key="4">
    <source>
        <dbReference type="Proteomes" id="UP000235672"/>
    </source>
</evidence>
<name>A0A2J6QL28_9HELO</name>
<dbReference type="InterPro" id="IPR029058">
    <property type="entry name" value="AB_hydrolase_fold"/>
</dbReference>
<evidence type="ECO:0000313" key="3">
    <source>
        <dbReference type="EMBL" id="PMD26971.1"/>
    </source>
</evidence>
<dbReference type="OrthoDB" id="2094269at2759"/>
<dbReference type="InterPro" id="IPR005645">
    <property type="entry name" value="FSH-like_dom"/>
</dbReference>
<reference evidence="3 4" key="1">
    <citation type="submission" date="2016-05" db="EMBL/GenBank/DDBJ databases">
        <title>A degradative enzymes factory behind the ericoid mycorrhizal symbiosis.</title>
        <authorList>
            <consortium name="DOE Joint Genome Institute"/>
            <person name="Martino E."/>
            <person name="Morin E."/>
            <person name="Grelet G."/>
            <person name="Kuo A."/>
            <person name="Kohler A."/>
            <person name="Daghino S."/>
            <person name="Barry K."/>
            <person name="Choi C."/>
            <person name="Cichocki N."/>
            <person name="Clum A."/>
            <person name="Copeland A."/>
            <person name="Hainaut M."/>
            <person name="Haridas S."/>
            <person name="Labutti K."/>
            <person name="Lindquist E."/>
            <person name="Lipzen A."/>
            <person name="Khouja H.-R."/>
            <person name="Murat C."/>
            <person name="Ohm R."/>
            <person name="Olson A."/>
            <person name="Spatafora J."/>
            <person name="Veneault-Fourrey C."/>
            <person name="Henrissat B."/>
            <person name="Grigoriev I."/>
            <person name="Martin F."/>
            <person name="Perotto S."/>
        </authorList>
    </citation>
    <scope>NUCLEOTIDE SEQUENCE [LARGE SCALE GENOMIC DNA]</scope>
    <source>
        <strain evidence="3 4">UAMH 7357</strain>
    </source>
</reference>
<dbReference type="PANTHER" id="PTHR48070:SF7">
    <property type="entry name" value="SERINE HYDROLASE FSH DOMAIN-CONTAINING PROTEIN-RELATED"/>
    <property type="match status" value="1"/>
</dbReference>
<dbReference type="AlphaFoldDB" id="A0A2J6QL28"/>
<dbReference type="EMBL" id="KZ613466">
    <property type="protein sequence ID" value="PMD26971.1"/>
    <property type="molecule type" value="Genomic_DNA"/>
</dbReference>
<evidence type="ECO:0000256" key="1">
    <source>
        <dbReference type="ARBA" id="ARBA00022801"/>
    </source>
</evidence>
<keyword evidence="1 3" id="KW-0378">Hydrolase</keyword>
<dbReference type="InterPro" id="IPR050593">
    <property type="entry name" value="LovG"/>
</dbReference>
<feature type="domain" description="Serine hydrolase" evidence="2">
    <location>
        <begin position="2"/>
        <end position="196"/>
    </location>
</feature>
<dbReference type="STRING" id="1745343.A0A2J6QL28"/>
<dbReference type="GO" id="GO:0005737">
    <property type="term" value="C:cytoplasm"/>
    <property type="evidence" value="ECO:0007669"/>
    <property type="project" value="TreeGrafter"/>
</dbReference>
<keyword evidence="4" id="KW-1185">Reference proteome</keyword>
<accession>A0A2J6QL28</accession>